<organism evidence="3 4">
    <name type="scientific">Chlorella vulgaris</name>
    <name type="common">Green alga</name>
    <dbReference type="NCBI Taxonomy" id="3077"/>
    <lineage>
        <taxon>Eukaryota</taxon>
        <taxon>Viridiplantae</taxon>
        <taxon>Chlorophyta</taxon>
        <taxon>core chlorophytes</taxon>
        <taxon>Trebouxiophyceae</taxon>
        <taxon>Chlorellales</taxon>
        <taxon>Chlorellaceae</taxon>
        <taxon>Chlorella clade</taxon>
        <taxon>Chlorella</taxon>
    </lineage>
</organism>
<keyword evidence="1" id="KW-1133">Transmembrane helix</keyword>
<comment type="caution">
    <text evidence="3">The sequence shown here is derived from an EMBL/GenBank/DDBJ whole genome shotgun (WGS) entry which is preliminary data.</text>
</comment>
<protein>
    <submittedName>
        <fullName evidence="3">Uncharacterized protein</fullName>
    </submittedName>
</protein>
<keyword evidence="1" id="KW-0472">Membrane</keyword>
<feature type="transmembrane region" description="Helical" evidence="1">
    <location>
        <begin position="94"/>
        <end position="113"/>
    </location>
</feature>
<name>A0A9D4YVG6_CHLVU</name>
<feature type="chain" id="PRO_5039394301" evidence="2">
    <location>
        <begin position="29"/>
        <end position="193"/>
    </location>
</feature>
<sequence>MAAKQAAFWPLFFLLACAWILLLSGVAALQQNCNSSNASNPLLGAGTVAYLSPVTCSKFFRFTWWITWYLFAILIVLAAFAATRAFHTFRRASAPLLVLLMDTANTYFYFNGLDIDGTLKARARVTLAGAIIACVALGALLLVIGIFDEAQGVAARRGGTGEPKGETYGGVFQPTEAQTGAAEAATYAYPARA</sequence>
<evidence type="ECO:0000256" key="2">
    <source>
        <dbReference type="SAM" id="SignalP"/>
    </source>
</evidence>
<reference evidence="3" key="2">
    <citation type="submission" date="2020-11" db="EMBL/GenBank/DDBJ databases">
        <authorList>
            <person name="Cecchin M."/>
            <person name="Marcolungo L."/>
            <person name="Rossato M."/>
            <person name="Girolomoni L."/>
            <person name="Cosentino E."/>
            <person name="Cuine S."/>
            <person name="Li-Beisson Y."/>
            <person name="Delledonne M."/>
            <person name="Ballottari M."/>
        </authorList>
    </citation>
    <scope>NUCLEOTIDE SEQUENCE</scope>
    <source>
        <strain evidence="3">211/11P</strain>
        <tissue evidence="3">Whole cell</tissue>
    </source>
</reference>
<dbReference type="Proteomes" id="UP001055712">
    <property type="component" value="Unassembled WGS sequence"/>
</dbReference>
<accession>A0A9D4YVG6</accession>
<dbReference type="AlphaFoldDB" id="A0A9D4YVG6"/>
<keyword evidence="4" id="KW-1185">Reference proteome</keyword>
<reference evidence="3" key="1">
    <citation type="journal article" date="2019" name="Plant J.">
        <title>Chlorella vulgaris genome assembly and annotation reveals the molecular basis for metabolic acclimation to high light conditions.</title>
        <authorList>
            <person name="Cecchin M."/>
            <person name="Marcolungo L."/>
            <person name="Rossato M."/>
            <person name="Girolomoni L."/>
            <person name="Cosentino E."/>
            <person name="Cuine S."/>
            <person name="Li-Beisson Y."/>
            <person name="Delledonne M."/>
            <person name="Ballottari M."/>
        </authorList>
    </citation>
    <scope>NUCLEOTIDE SEQUENCE</scope>
    <source>
        <strain evidence="3">211/11P</strain>
    </source>
</reference>
<keyword evidence="2" id="KW-0732">Signal</keyword>
<feature type="signal peptide" evidence="2">
    <location>
        <begin position="1"/>
        <end position="28"/>
    </location>
</feature>
<keyword evidence="1" id="KW-0812">Transmembrane</keyword>
<dbReference type="OrthoDB" id="510594at2759"/>
<proteinExistence type="predicted"/>
<evidence type="ECO:0000313" key="3">
    <source>
        <dbReference type="EMBL" id="KAI3428486.1"/>
    </source>
</evidence>
<dbReference type="EMBL" id="SIDB01000009">
    <property type="protein sequence ID" value="KAI3428486.1"/>
    <property type="molecule type" value="Genomic_DNA"/>
</dbReference>
<evidence type="ECO:0000313" key="4">
    <source>
        <dbReference type="Proteomes" id="UP001055712"/>
    </source>
</evidence>
<feature type="transmembrane region" description="Helical" evidence="1">
    <location>
        <begin position="125"/>
        <end position="147"/>
    </location>
</feature>
<dbReference type="PROSITE" id="PS51257">
    <property type="entry name" value="PROKAR_LIPOPROTEIN"/>
    <property type="match status" value="1"/>
</dbReference>
<evidence type="ECO:0000256" key="1">
    <source>
        <dbReference type="SAM" id="Phobius"/>
    </source>
</evidence>
<gene>
    <name evidence="3" type="ORF">D9Q98_007311</name>
</gene>
<feature type="transmembrane region" description="Helical" evidence="1">
    <location>
        <begin position="62"/>
        <end position="82"/>
    </location>
</feature>